<reference evidence="5" key="1">
    <citation type="submission" date="2023-03" db="EMBL/GenBank/DDBJ databases">
        <title>Massive genome expansion in bonnet fungi (Mycena s.s.) driven by repeated elements and novel gene families across ecological guilds.</title>
        <authorList>
            <consortium name="Lawrence Berkeley National Laboratory"/>
            <person name="Harder C.B."/>
            <person name="Miyauchi S."/>
            <person name="Viragh M."/>
            <person name="Kuo A."/>
            <person name="Thoen E."/>
            <person name="Andreopoulos B."/>
            <person name="Lu D."/>
            <person name="Skrede I."/>
            <person name="Drula E."/>
            <person name="Henrissat B."/>
            <person name="Morin E."/>
            <person name="Kohler A."/>
            <person name="Barry K."/>
            <person name="LaButti K."/>
            <person name="Morin E."/>
            <person name="Salamov A."/>
            <person name="Lipzen A."/>
            <person name="Mereny Z."/>
            <person name="Hegedus B."/>
            <person name="Baldrian P."/>
            <person name="Stursova M."/>
            <person name="Weitz H."/>
            <person name="Taylor A."/>
            <person name="Grigoriev I.V."/>
            <person name="Nagy L.G."/>
            <person name="Martin F."/>
            <person name="Kauserud H."/>
        </authorList>
    </citation>
    <scope>NUCLEOTIDE SEQUENCE</scope>
    <source>
        <strain evidence="5">CBHHK002</strain>
    </source>
</reference>
<keyword evidence="2" id="KW-0539">Nucleus</keyword>
<dbReference type="PANTHER" id="PTHR46910:SF38">
    <property type="entry name" value="ZN(2)-C6 FUNGAL-TYPE DOMAIN-CONTAINING PROTEIN"/>
    <property type="match status" value="1"/>
</dbReference>
<evidence type="ECO:0000259" key="4">
    <source>
        <dbReference type="PROSITE" id="PS50048"/>
    </source>
</evidence>
<feature type="region of interest" description="Disordered" evidence="3">
    <location>
        <begin position="1"/>
        <end position="31"/>
    </location>
</feature>
<keyword evidence="6" id="KW-1185">Reference proteome</keyword>
<dbReference type="EMBL" id="JARIHO010000010">
    <property type="protein sequence ID" value="KAJ7354661.1"/>
    <property type="molecule type" value="Genomic_DNA"/>
</dbReference>
<dbReference type="GO" id="GO:0006351">
    <property type="term" value="P:DNA-templated transcription"/>
    <property type="evidence" value="ECO:0007669"/>
    <property type="project" value="InterPro"/>
</dbReference>
<evidence type="ECO:0000313" key="5">
    <source>
        <dbReference type="EMBL" id="KAJ7354661.1"/>
    </source>
</evidence>
<dbReference type="PANTHER" id="PTHR46910">
    <property type="entry name" value="TRANSCRIPTION FACTOR PDR1"/>
    <property type="match status" value="1"/>
</dbReference>
<keyword evidence="1" id="KW-0479">Metal-binding</keyword>
<dbReference type="GO" id="GO:0000981">
    <property type="term" value="F:DNA-binding transcription factor activity, RNA polymerase II-specific"/>
    <property type="evidence" value="ECO:0007669"/>
    <property type="project" value="InterPro"/>
</dbReference>
<dbReference type="CDD" id="cd00067">
    <property type="entry name" value="GAL4"/>
    <property type="match status" value="1"/>
</dbReference>
<feature type="region of interest" description="Disordered" evidence="3">
    <location>
        <begin position="159"/>
        <end position="180"/>
    </location>
</feature>
<evidence type="ECO:0000313" key="6">
    <source>
        <dbReference type="Proteomes" id="UP001218218"/>
    </source>
</evidence>
<dbReference type="Gene3D" id="4.10.240.10">
    <property type="entry name" value="Zn(2)-C6 fungal-type DNA-binding domain"/>
    <property type="match status" value="1"/>
</dbReference>
<sequence length="833" mass="93088">MDPPMSGVLYFPATDADDDSGPPAPGSKRRRLRGACDNCRQRKVRCDSARQPGNVCSNCIAFNSRCSHGGFSKSDTSNKLRLSPVSAGSSPSESGKTLQESDPYNGKTAADHVEAILVQSTAYIAARDLRNILLEIARYSRDLKQELEMVKSQLSSSRDSLVAAAPSPADTHSSTNTSVADSAPDGIMVLINNFRDMAIDNSIRPMFFGRSSGFYLIETAQALRAEHDGPNIRQPEATRRNEFWHSPWEITPPPPPPVYTFPPKDLLDDLISIYFTRINIIMSCLHRPSFERSVASGLHLVDTAFGSLVLAVCALASRNSDDPRVILEGTNSKLSSGWQWFRQIQYPRDEFYVAQTLPDLQRLFLSILYLQGTCSPQACWHLAAVAVRNLQDLGIHMRKRYRGHRHDPSFETAIEDELYTRVFWMFICSDTLMSAFHGKPRITRDDDYDIDYPVECDDEYWELDDPEQRFKQPAGKPSVYSYIVSYSKLMEILGTAQKTIYSVKRSQRGPGWGETAVADLDSALNQWLDSIPDHLRWDPNREDEPFAAQSACLYAAYYHVQIQIHRSFIPSPMNDAPLSSTFPSLAICANSARSCSRVLEVQARRGLLAHPQVVSALMDCAIVILLNVWGAGRTGISVDPQRAMNDVQKCISVLKMYELHWQAAGRYCDLLFTVGNRLINNPPIAPSKTLKRGRSPENSQASLPAPLPSQATHQDFRNIAGSVRTSAAIQQQRSRDLADPPIYPLPISTEQLGHLPVYQSFDLEDWGISLESAFPDTGALLNFDPQQYSNNLQFTAMSGSGDAPQYTPFAQYDGGDWATRDWTTYIDTQYQYS</sequence>
<feature type="region of interest" description="Disordered" evidence="3">
    <location>
        <begin position="683"/>
        <end position="709"/>
    </location>
</feature>
<feature type="compositionally biased region" description="Polar residues" evidence="3">
    <location>
        <begin position="170"/>
        <end position="180"/>
    </location>
</feature>
<proteinExistence type="predicted"/>
<dbReference type="GO" id="GO:0008270">
    <property type="term" value="F:zinc ion binding"/>
    <property type="evidence" value="ECO:0007669"/>
    <property type="project" value="InterPro"/>
</dbReference>
<dbReference type="Proteomes" id="UP001218218">
    <property type="component" value="Unassembled WGS sequence"/>
</dbReference>
<dbReference type="SMART" id="SM00066">
    <property type="entry name" value="GAL4"/>
    <property type="match status" value="1"/>
</dbReference>
<dbReference type="PROSITE" id="PS50048">
    <property type="entry name" value="ZN2_CY6_FUNGAL_2"/>
    <property type="match status" value="1"/>
</dbReference>
<dbReference type="SUPFAM" id="SSF57701">
    <property type="entry name" value="Zn2/Cys6 DNA-binding domain"/>
    <property type="match status" value="1"/>
</dbReference>
<dbReference type="AlphaFoldDB" id="A0AAD7EXP2"/>
<feature type="domain" description="Zn(2)-C6 fungal-type" evidence="4">
    <location>
        <begin position="35"/>
        <end position="68"/>
    </location>
</feature>
<gene>
    <name evidence="5" type="ORF">DFH08DRAFT_855656</name>
</gene>
<protein>
    <submittedName>
        <fullName evidence="5">Fungal-specific transcription factor domain-containing protein</fullName>
    </submittedName>
</protein>
<dbReference type="InterPro" id="IPR050987">
    <property type="entry name" value="AtrR-like"/>
</dbReference>
<dbReference type="PROSITE" id="PS00463">
    <property type="entry name" value="ZN2_CY6_FUNGAL_1"/>
    <property type="match status" value="1"/>
</dbReference>
<comment type="caution">
    <text evidence="5">The sequence shown here is derived from an EMBL/GenBank/DDBJ whole genome shotgun (WGS) entry which is preliminary data.</text>
</comment>
<dbReference type="Pfam" id="PF00172">
    <property type="entry name" value="Zn_clus"/>
    <property type="match status" value="1"/>
</dbReference>
<dbReference type="Pfam" id="PF04082">
    <property type="entry name" value="Fungal_trans"/>
    <property type="match status" value="1"/>
</dbReference>
<feature type="compositionally biased region" description="Low complexity" evidence="3">
    <location>
        <begin position="83"/>
        <end position="95"/>
    </location>
</feature>
<dbReference type="InterPro" id="IPR036864">
    <property type="entry name" value="Zn2-C6_fun-type_DNA-bd_sf"/>
</dbReference>
<feature type="region of interest" description="Disordered" evidence="3">
    <location>
        <begin position="71"/>
        <end position="106"/>
    </location>
</feature>
<dbReference type="InterPro" id="IPR001138">
    <property type="entry name" value="Zn2Cys6_DnaBD"/>
</dbReference>
<dbReference type="InterPro" id="IPR007219">
    <property type="entry name" value="XnlR_reg_dom"/>
</dbReference>
<evidence type="ECO:0000256" key="1">
    <source>
        <dbReference type="ARBA" id="ARBA00022723"/>
    </source>
</evidence>
<evidence type="ECO:0000256" key="3">
    <source>
        <dbReference type="SAM" id="MobiDB-lite"/>
    </source>
</evidence>
<organism evidence="5 6">
    <name type="scientific">Mycena albidolilacea</name>
    <dbReference type="NCBI Taxonomy" id="1033008"/>
    <lineage>
        <taxon>Eukaryota</taxon>
        <taxon>Fungi</taxon>
        <taxon>Dikarya</taxon>
        <taxon>Basidiomycota</taxon>
        <taxon>Agaricomycotina</taxon>
        <taxon>Agaricomycetes</taxon>
        <taxon>Agaricomycetidae</taxon>
        <taxon>Agaricales</taxon>
        <taxon>Marasmiineae</taxon>
        <taxon>Mycenaceae</taxon>
        <taxon>Mycena</taxon>
    </lineage>
</organism>
<dbReference type="SMART" id="SM00906">
    <property type="entry name" value="Fungal_trans"/>
    <property type="match status" value="1"/>
</dbReference>
<dbReference type="CDD" id="cd12148">
    <property type="entry name" value="fungal_TF_MHR"/>
    <property type="match status" value="1"/>
</dbReference>
<evidence type="ECO:0000256" key="2">
    <source>
        <dbReference type="ARBA" id="ARBA00023242"/>
    </source>
</evidence>
<name>A0AAD7EXP2_9AGAR</name>
<dbReference type="GO" id="GO:0003677">
    <property type="term" value="F:DNA binding"/>
    <property type="evidence" value="ECO:0007669"/>
    <property type="project" value="InterPro"/>
</dbReference>
<accession>A0AAD7EXP2</accession>